<protein>
    <submittedName>
        <fullName evidence="7">E3 ubiquitin-protein ligase</fullName>
    </submittedName>
</protein>
<organism evidence="7 8">
    <name type="scientific">Aureococcus anophagefferens</name>
    <name type="common">Harmful bloom alga</name>
    <dbReference type="NCBI Taxonomy" id="44056"/>
    <lineage>
        <taxon>Eukaryota</taxon>
        <taxon>Sar</taxon>
        <taxon>Stramenopiles</taxon>
        <taxon>Ochrophyta</taxon>
        <taxon>Pelagophyceae</taxon>
        <taxon>Pelagomonadales</taxon>
        <taxon>Pelagomonadaceae</taxon>
        <taxon>Aureococcus</taxon>
    </lineage>
</organism>
<feature type="region of interest" description="Disordered" evidence="5">
    <location>
        <begin position="1"/>
        <end position="85"/>
    </location>
</feature>
<proteinExistence type="predicted"/>
<dbReference type="SUPFAM" id="SSF57850">
    <property type="entry name" value="RING/U-box"/>
    <property type="match status" value="1"/>
</dbReference>
<feature type="domain" description="RING-type" evidence="6">
    <location>
        <begin position="124"/>
        <end position="165"/>
    </location>
</feature>
<dbReference type="Gene3D" id="3.30.40.10">
    <property type="entry name" value="Zinc/RING finger domain, C3HC4 (zinc finger)"/>
    <property type="match status" value="1"/>
</dbReference>
<evidence type="ECO:0000313" key="8">
    <source>
        <dbReference type="Proteomes" id="UP001363151"/>
    </source>
</evidence>
<feature type="compositionally biased region" description="Low complexity" evidence="5">
    <location>
        <begin position="66"/>
        <end position="85"/>
    </location>
</feature>
<evidence type="ECO:0000256" key="2">
    <source>
        <dbReference type="ARBA" id="ARBA00022771"/>
    </source>
</evidence>
<dbReference type="Pfam" id="PF13639">
    <property type="entry name" value="zf-RING_2"/>
    <property type="match status" value="1"/>
</dbReference>
<keyword evidence="1" id="KW-0479">Metal-binding</keyword>
<gene>
    <name evidence="7" type="ORF">SO694_00058118</name>
</gene>
<evidence type="ECO:0000313" key="7">
    <source>
        <dbReference type="EMBL" id="KAK7241470.1"/>
    </source>
</evidence>
<dbReference type="PROSITE" id="PS50089">
    <property type="entry name" value="ZF_RING_2"/>
    <property type="match status" value="1"/>
</dbReference>
<comment type="caution">
    <text evidence="7">The sequence shown here is derived from an EMBL/GenBank/DDBJ whole genome shotgun (WGS) entry which is preliminary data.</text>
</comment>
<evidence type="ECO:0000256" key="1">
    <source>
        <dbReference type="ARBA" id="ARBA00022723"/>
    </source>
</evidence>
<feature type="compositionally biased region" description="Basic and acidic residues" evidence="5">
    <location>
        <begin position="330"/>
        <end position="352"/>
    </location>
</feature>
<dbReference type="PANTHER" id="PTHR15710:SF217">
    <property type="entry name" value="E3 UBIQUITIN-PROTEIN LIGASE RDUF2"/>
    <property type="match status" value="1"/>
</dbReference>
<evidence type="ECO:0000256" key="4">
    <source>
        <dbReference type="PROSITE-ProRule" id="PRU00175"/>
    </source>
</evidence>
<evidence type="ECO:0000256" key="5">
    <source>
        <dbReference type="SAM" id="MobiDB-lite"/>
    </source>
</evidence>
<dbReference type="PANTHER" id="PTHR15710">
    <property type="entry name" value="E3 UBIQUITIN-PROTEIN LIGASE PRAJA"/>
    <property type="match status" value="1"/>
</dbReference>
<reference evidence="7 8" key="1">
    <citation type="submission" date="2024-03" db="EMBL/GenBank/DDBJ databases">
        <title>Aureococcus anophagefferens CCMP1851 and Kratosvirus quantuckense: Draft genome of a second virus-susceptible host strain in the model system.</title>
        <authorList>
            <person name="Chase E."/>
            <person name="Truchon A.R."/>
            <person name="Schepens W."/>
            <person name="Wilhelm S.W."/>
        </authorList>
    </citation>
    <scope>NUCLEOTIDE SEQUENCE [LARGE SCALE GENOMIC DNA]</scope>
    <source>
        <strain evidence="7 8">CCMP1851</strain>
    </source>
</reference>
<feature type="compositionally biased region" description="Gly residues" evidence="5">
    <location>
        <begin position="50"/>
        <end position="65"/>
    </location>
</feature>
<evidence type="ECO:0000259" key="6">
    <source>
        <dbReference type="PROSITE" id="PS50089"/>
    </source>
</evidence>
<keyword evidence="8" id="KW-1185">Reference proteome</keyword>
<sequence length="451" mass="48436">MWGWGNQQPQAPPSDFARSASGPASHSWHAAPPPPQFRRYEAAFREAMANGGGGGGLFGGGGGGPFEPAAAPPQQQASSHPANSAAAAVDEHRGAPPIAERALGELPLVKITEEDLIQDGNDECCVCLEPQRVGDVATKLPCGHLYHSDCVVSWLRRHGTCPNCRYELESSDARFESGRRCRMAARVPRYRMRELERLGVRELRALAAARGKAFRDVTEKRDLIMRLVETGVVQLVKEDPPKALDVDEAGMRATWSIKQLKRLMAEIGVDSTKCVEKAELVDHLVASGRVAFSERGAEAKAMDVDDALSSKGCESPELKRSSSASSSPAADDRAAAEKRPRRPGAEAHDAKGAPRSLEFVPPPAAEGYCYREDDAAGSPAGSPPRPPRSLPPDDGPAPLLVFTRQELGDLSVRRLKDALELVGLADELRGCSEKAELRSLLANSGDVRILP</sequence>
<feature type="compositionally biased region" description="Pro residues" evidence="5">
    <location>
        <begin position="381"/>
        <end position="395"/>
    </location>
</feature>
<dbReference type="EMBL" id="JBBJCI010000201">
    <property type="protein sequence ID" value="KAK7241470.1"/>
    <property type="molecule type" value="Genomic_DNA"/>
</dbReference>
<accession>A0ABR1FYX4</accession>
<dbReference type="SMART" id="SM00184">
    <property type="entry name" value="RING"/>
    <property type="match status" value="1"/>
</dbReference>
<dbReference type="InterPro" id="IPR001841">
    <property type="entry name" value="Znf_RING"/>
</dbReference>
<keyword evidence="2 4" id="KW-0863">Zinc-finger</keyword>
<evidence type="ECO:0000256" key="3">
    <source>
        <dbReference type="ARBA" id="ARBA00022833"/>
    </source>
</evidence>
<feature type="compositionally biased region" description="Low complexity" evidence="5">
    <location>
        <begin position="19"/>
        <end position="30"/>
    </location>
</feature>
<dbReference type="InterPro" id="IPR013083">
    <property type="entry name" value="Znf_RING/FYVE/PHD"/>
</dbReference>
<keyword evidence="3" id="KW-0862">Zinc</keyword>
<name>A0ABR1FYX4_AURAN</name>
<dbReference type="Proteomes" id="UP001363151">
    <property type="component" value="Unassembled WGS sequence"/>
</dbReference>
<feature type="region of interest" description="Disordered" evidence="5">
    <location>
        <begin position="299"/>
        <end position="399"/>
    </location>
</feature>